<dbReference type="GO" id="GO:0015697">
    <property type="term" value="P:quaternary ammonium group transport"/>
    <property type="evidence" value="ECO:0007669"/>
    <property type="project" value="UniProtKB-ARBA"/>
</dbReference>
<keyword evidence="1 4" id="KW-0813">Transport</keyword>
<accession>A0A916NVH6</accession>
<dbReference type="EC" id="7.6.2.11" evidence="4"/>
<evidence type="ECO:0000256" key="2">
    <source>
        <dbReference type="ARBA" id="ARBA00022741"/>
    </source>
</evidence>
<comment type="catalytic activity">
    <reaction evidence="4">
        <text>ATP + H2O + polyamine-[polyamine-binding protein]Side 1 = ADP + phosphate + polyamineSide 2 + [polyamine-binding protein]Side 1.</text>
        <dbReference type="EC" id="7.6.2.11"/>
    </reaction>
</comment>
<organism evidence="6 7">
    <name type="scientific">Leucobacter soli</name>
    <dbReference type="NCBI Taxonomy" id="2812850"/>
    <lineage>
        <taxon>Bacteria</taxon>
        <taxon>Bacillati</taxon>
        <taxon>Actinomycetota</taxon>
        <taxon>Actinomycetes</taxon>
        <taxon>Micrococcales</taxon>
        <taxon>Microbacteriaceae</taxon>
        <taxon>Leucobacter</taxon>
    </lineage>
</organism>
<comment type="function">
    <text evidence="4">Part of the ABC transporter complex PotABCD involved in spermidine/putrescine import. Responsible for energy coupling to the transport system.</text>
</comment>
<dbReference type="InterPro" id="IPR003439">
    <property type="entry name" value="ABC_transporter-like_ATP-bd"/>
</dbReference>
<dbReference type="InterPro" id="IPR013611">
    <property type="entry name" value="Transp-assoc_OB_typ2"/>
</dbReference>
<name>A0A916NVH6_9MICO</name>
<comment type="caution">
    <text evidence="6">The sequence shown here is derived from an EMBL/GenBank/DDBJ whole genome shotgun (WGS) entry which is preliminary data.</text>
</comment>
<comment type="similarity">
    <text evidence="4">Belongs to the ABC transporter superfamily. Spermidine/putrescine importer (TC 3.A.1.11.1) family.</text>
</comment>
<dbReference type="Pfam" id="PF08402">
    <property type="entry name" value="TOBE_2"/>
    <property type="match status" value="1"/>
</dbReference>
<dbReference type="AlphaFoldDB" id="A0A916NVH6"/>
<proteinExistence type="inferred from homology"/>
<dbReference type="PROSITE" id="PS50893">
    <property type="entry name" value="ABC_TRANSPORTER_2"/>
    <property type="match status" value="1"/>
</dbReference>
<keyword evidence="4" id="KW-0472">Membrane</keyword>
<dbReference type="Pfam" id="PF00005">
    <property type="entry name" value="ABC_tran"/>
    <property type="match status" value="1"/>
</dbReference>
<dbReference type="GO" id="GO:0015417">
    <property type="term" value="F:ABC-type polyamine transporter activity"/>
    <property type="evidence" value="ECO:0007669"/>
    <property type="project" value="UniProtKB-EC"/>
</dbReference>
<dbReference type="PROSITE" id="PS00211">
    <property type="entry name" value="ABC_TRANSPORTER_1"/>
    <property type="match status" value="1"/>
</dbReference>
<evidence type="ECO:0000256" key="4">
    <source>
        <dbReference type="RuleBase" id="RU364083"/>
    </source>
</evidence>
<gene>
    <name evidence="6" type="primary">potA_4</name>
    <name evidence="4" type="synonym">potA</name>
    <name evidence="6" type="ORF">LEUCIP111803_01018</name>
</gene>
<dbReference type="PANTHER" id="PTHR42781">
    <property type="entry name" value="SPERMIDINE/PUTRESCINE IMPORT ATP-BINDING PROTEIN POTA"/>
    <property type="match status" value="1"/>
</dbReference>
<dbReference type="Proteomes" id="UP000693892">
    <property type="component" value="Unassembled WGS sequence"/>
</dbReference>
<dbReference type="RefSeq" id="WP_218114639.1">
    <property type="nucleotide sequence ID" value="NZ_CAJVAP010000009.1"/>
</dbReference>
<dbReference type="PANTHER" id="PTHR42781:SF4">
    <property type="entry name" value="SPERMIDINE_PUTRESCINE IMPORT ATP-BINDING PROTEIN POTA"/>
    <property type="match status" value="1"/>
</dbReference>
<feature type="domain" description="ABC transporter" evidence="5">
    <location>
        <begin position="7"/>
        <end position="237"/>
    </location>
</feature>
<dbReference type="GO" id="GO:0005524">
    <property type="term" value="F:ATP binding"/>
    <property type="evidence" value="ECO:0007669"/>
    <property type="project" value="UniProtKB-KW"/>
</dbReference>
<dbReference type="InterPro" id="IPR050093">
    <property type="entry name" value="ABC_SmlMolc_Importer"/>
</dbReference>
<keyword evidence="4" id="KW-1278">Translocase</keyword>
<evidence type="ECO:0000256" key="1">
    <source>
        <dbReference type="ARBA" id="ARBA00022448"/>
    </source>
</evidence>
<dbReference type="FunFam" id="3.40.50.300:FF:000425">
    <property type="entry name" value="Probable ABC transporter, ATP-binding subunit"/>
    <property type="match status" value="1"/>
</dbReference>
<dbReference type="InterPro" id="IPR017871">
    <property type="entry name" value="ABC_transporter-like_CS"/>
</dbReference>
<evidence type="ECO:0000256" key="3">
    <source>
        <dbReference type="ARBA" id="ARBA00022840"/>
    </source>
</evidence>
<dbReference type="SMART" id="SM00382">
    <property type="entry name" value="AAA"/>
    <property type="match status" value="1"/>
</dbReference>
<dbReference type="NCBIfam" id="TIGR01187">
    <property type="entry name" value="potA"/>
    <property type="match status" value="1"/>
</dbReference>
<evidence type="ECO:0000259" key="5">
    <source>
        <dbReference type="PROSITE" id="PS50893"/>
    </source>
</evidence>
<dbReference type="GO" id="GO:0043190">
    <property type="term" value="C:ATP-binding cassette (ABC) transporter complex"/>
    <property type="evidence" value="ECO:0007669"/>
    <property type="project" value="InterPro"/>
</dbReference>
<keyword evidence="3 4" id="KW-0067">ATP-binding</keyword>
<protein>
    <recommendedName>
        <fullName evidence="4">Spermidine/putrescine import ATP-binding protein PotA</fullName>
        <ecNumber evidence="4">7.6.2.11</ecNumber>
    </recommendedName>
</protein>
<sequence>MTDDTILNLRLLSKSYGEAVALNEIDLAVQRGEFLTFLGPSGSGKTTTLNLIAGFIEPSTGTMQLNDQPLEKLKAHERNLGVVFQHYALFPHMTVADNVEYPLKQRKVPKEERKRRVAEALEMVRLSEYADRYPRQLSGGQQQRVALARAVVYDPPILLMDEPLGALDKKLREWLQMELRRIHRELGSTFIYVTHDQEEALVLSDRIVVFNEGSIEQVGTAHELYEAPRTLFVAKFIGESSVFSGELSEGVVRAGELEFAGRGEVRPGPAAVVVRPEKLLVSGVDGAGLPADVTNRVVGEIEDIVYLGSAVKYSVTTVLGEAVVRVPVESSHAAKIGDRVMVGWRTADGVLLADEG</sequence>
<keyword evidence="2 4" id="KW-0547">Nucleotide-binding</keyword>
<dbReference type="InterPro" id="IPR005893">
    <property type="entry name" value="PotA-like"/>
</dbReference>
<evidence type="ECO:0000313" key="7">
    <source>
        <dbReference type="Proteomes" id="UP000693892"/>
    </source>
</evidence>
<reference evidence="6" key="1">
    <citation type="submission" date="2021-06" db="EMBL/GenBank/DDBJ databases">
        <authorList>
            <person name="Criscuolo A."/>
        </authorList>
    </citation>
    <scope>NUCLEOTIDE SEQUENCE</scope>
    <source>
        <strain evidence="6">CIP111803</strain>
    </source>
</reference>
<comment type="subunit">
    <text evidence="4">The complex is composed of two ATP-binding proteins (PotA), two transmembrane proteins (PotB and PotC) and a solute-binding protein (PotD).</text>
</comment>
<dbReference type="EMBL" id="CAJVAP010000009">
    <property type="protein sequence ID" value="CAG7607390.1"/>
    <property type="molecule type" value="Genomic_DNA"/>
</dbReference>
<dbReference type="GO" id="GO:0016887">
    <property type="term" value="F:ATP hydrolysis activity"/>
    <property type="evidence" value="ECO:0007669"/>
    <property type="project" value="InterPro"/>
</dbReference>
<keyword evidence="4" id="KW-1003">Cell membrane</keyword>
<dbReference type="InterPro" id="IPR003593">
    <property type="entry name" value="AAA+_ATPase"/>
</dbReference>
<evidence type="ECO:0000313" key="6">
    <source>
        <dbReference type="EMBL" id="CAG7607390.1"/>
    </source>
</evidence>
<keyword evidence="7" id="KW-1185">Reference proteome</keyword>